<evidence type="ECO:0000313" key="2">
    <source>
        <dbReference type="EMBL" id="CAG5130750.1"/>
    </source>
</evidence>
<organism evidence="2 3">
    <name type="scientific">Candidula unifasciata</name>
    <dbReference type="NCBI Taxonomy" id="100452"/>
    <lineage>
        <taxon>Eukaryota</taxon>
        <taxon>Metazoa</taxon>
        <taxon>Spiralia</taxon>
        <taxon>Lophotrochozoa</taxon>
        <taxon>Mollusca</taxon>
        <taxon>Gastropoda</taxon>
        <taxon>Heterobranchia</taxon>
        <taxon>Euthyneura</taxon>
        <taxon>Panpulmonata</taxon>
        <taxon>Eupulmonata</taxon>
        <taxon>Stylommatophora</taxon>
        <taxon>Helicina</taxon>
        <taxon>Helicoidea</taxon>
        <taxon>Geomitridae</taxon>
        <taxon>Candidula</taxon>
    </lineage>
</organism>
<dbReference type="OrthoDB" id="10006218at2759"/>
<proteinExistence type="predicted"/>
<evidence type="ECO:0008006" key="4">
    <source>
        <dbReference type="Google" id="ProtNLM"/>
    </source>
</evidence>
<sequence length="125" mass="14292">MDVEGYELESLMAALDEGSLSDVRQLSFETHVAWGKFDPTKEEYIRVKSFKQVTSLLYPFMNLNYVYSAFDSLLVKGKKRAHCHEVHTVNINLKNSVNPDGSIAGDNAVSQDKRKERINQQRQLL</sequence>
<dbReference type="Proteomes" id="UP000678393">
    <property type="component" value="Unassembled WGS sequence"/>
</dbReference>
<comment type="caution">
    <text evidence="2">The sequence shown here is derived from an EMBL/GenBank/DDBJ whole genome shotgun (WGS) entry which is preliminary data.</text>
</comment>
<accession>A0A8S3ZSD9</accession>
<name>A0A8S3ZSD9_9EUPU</name>
<dbReference type="EMBL" id="CAJHNH020004228">
    <property type="protein sequence ID" value="CAG5130750.1"/>
    <property type="molecule type" value="Genomic_DNA"/>
</dbReference>
<gene>
    <name evidence="2" type="ORF">CUNI_LOCUS16308</name>
</gene>
<evidence type="ECO:0000256" key="1">
    <source>
        <dbReference type="SAM" id="MobiDB-lite"/>
    </source>
</evidence>
<evidence type="ECO:0000313" key="3">
    <source>
        <dbReference type="Proteomes" id="UP000678393"/>
    </source>
</evidence>
<dbReference type="AlphaFoldDB" id="A0A8S3ZSD9"/>
<reference evidence="2" key="1">
    <citation type="submission" date="2021-04" db="EMBL/GenBank/DDBJ databases">
        <authorList>
            <consortium name="Molecular Ecology Group"/>
        </authorList>
    </citation>
    <scope>NUCLEOTIDE SEQUENCE</scope>
</reference>
<keyword evidence="3" id="KW-1185">Reference proteome</keyword>
<protein>
    <recommendedName>
        <fullName evidence="4">Methyltransferase FkbM domain-containing protein</fullName>
    </recommendedName>
</protein>
<feature type="non-terminal residue" evidence="2">
    <location>
        <position position="125"/>
    </location>
</feature>
<feature type="region of interest" description="Disordered" evidence="1">
    <location>
        <begin position="101"/>
        <end position="125"/>
    </location>
</feature>